<name>A0AAD5QQQ0_PARTN</name>
<gene>
    <name evidence="1" type="ORF">KIN20_016383</name>
</gene>
<dbReference type="Proteomes" id="UP001196413">
    <property type="component" value="Unassembled WGS sequence"/>
</dbReference>
<evidence type="ECO:0000313" key="2">
    <source>
        <dbReference type="Proteomes" id="UP001196413"/>
    </source>
</evidence>
<evidence type="ECO:0000313" key="1">
    <source>
        <dbReference type="EMBL" id="KAJ1358074.1"/>
    </source>
</evidence>
<accession>A0AAD5QQQ0</accession>
<dbReference type="EMBL" id="JAHQIW010003292">
    <property type="protein sequence ID" value="KAJ1358074.1"/>
    <property type="molecule type" value="Genomic_DNA"/>
</dbReference>
<organism evidence="1 2">
    <name type="scientific">Parelaphostrongylus tenuis</name>
    <name type="common">Meningeal worm</name>
    <dbReference type="NCBI Taxonomy" id="148309"/>
    <lineage>
        <taxon>Eukaryota</taxon>
        <taxon>Metazoa</taxon>
        <taxon>Ecdysozoa</taxon>
        <taxon>Nematoda</taxon>
        <taxon>Chromadorea</taxon>
        <taxon>Rhabditida</taxon>
        <taxon>Rhabditina</taxon>
        <taxon>Rhabditomorpha</taxon>
        <taxon>Strongyloidea</taxon>
        <taxon>Metastrongylidae</taxon>
        <taxon>Parelaphostrongylus</taxon>
    </lineage>
</organism>
<keyword evidence="2" id="KW-1185">Reference proteome</keyword>
<protein>
    <submittedName>
        <fullName evidence="1">Uncharacterized protein</fullName>
    </submittedName>
</protein>
<dbReference type="AlphaFoldDB" id="A0AAD5QQQ0"/>
<sequence>MLAQVCSMYFSRDGSKPNHFHNSRGQYYLDRKSAEVSSSKKLDAAVIFVSGDGSGPILRQRKIAVGLIQADYVGYQRFQLAPASSRGVLEPWTT</sequence>
<comment type="caution">
    <text evidence="1">The sequence shown here is derived from an EMBL/GenBank/DDBJ whole genome shotgun (WGS) entry which is preliminary data.</text>
</comment>
<proteinExistence type="predicted"/>
<reference evidence="1" key="1">
    <citation type="submission" date="2021-06" db="EMBL/GenBank/DDBJ databases">
        <title>Parelaphostrongylus tenuis whole genome reference sequence.</title>
        <authorList>
            <person name="Garwood T.J."/>
            <person name="Larsen P.A."/>
            <person name="Fountain-Jones N.M."/>
            <person name="Garbe J.R."/>
            <person name="Macchietto M.G."/>
            <person name="Kania S.A."/>
            <person name="Gerhold R.W."/>
            <person name="Richards J.E."/>
            <person name="Wolf T.M."/>
        </authorList>
    </citation>
    <scope>NUCLEOTIDE SEQUENCE</scope>
    <source>
        <strain evidence="1">MNPRO001-30</strain>
        <tissue evidence="1">Meninges</tissue>
    </source>
</reference>